<feature type="transmembrane region" description="Helical" evidence="1">
    <location>
        <begin position="6"/>
        <end position="26"/>
    </location>
</feature>
<protein>
    <submittedName>
        <fullName evidence="2">Putative neutral zinc metallopeptidase</fullName>
    </submittedName>
</protein>
<proteinExistence type="predicted"/>
<evidence type="ECO:0000313" key="2">
    <source>
        <dbReference type="EMBL" id="KXB54904.1"/>
    </source>
</evidence>
<keyword evidence="1" id="KW-0472">Membrane</keyword>
<evidence type="ECO:0000256" key="1">
    <source>
        <dbReference type="SAM" id="Phobius"/>
    </source>
</evidence>
<dbReference type="STRING" id="467210.HMPREF1866_02268"/>
<dbReference type="Proteomes" id="UP000070394">
    <property type="component" value="Unassembled WGS sequence"/>
</dbReference>
<dbReference type="InterPro" id="IPR007395">
    <property type="entry name" value="Zn_peptidase_2"/>
</dbReference>
<feature type="transmembrane region" description="Helical" evidence="1">
    <location>
        <begin position="203"/>
        <end position="227"/>
    </location>
</feature>
<sequence length="236" mass="26122">MYYGYGFDITYIFVIIGMVITLLASWRMKATFAKYERVRSESNLTGREVAERILRANGIYDVGVRPVSGRLTDHYDPRDKTVSLSEVIYNSTSVAAIAVAAHECGHAIQDNVGYVPLNLRSAFVPIASWGSRLSWPMIFIGILLGYGNMSNILIQLGIGLFLLAVIFQIITLPVEFDASRRALIELQSNNILPSNEDKSARKVLFAAAMTYVAAAASGVLQLLRLLLLFNGRGRRD</sequence>
<dbReference type="PATRIC" id="fig|467210.3.peg.2246"/>
<evidence type="ECO:0000313" key="3">
    <source>
        <dbReference type="Proteomes" id="UP000070394"/>
    </source>
</evidence>
<keyword evidence="3" id="KW-1185">Reference proteome</keyword>
<reference evidence="3" key="1">
    <citation type="submission" date="2016-01" db="EMBL/GenBank/DDBJ databases">
        <authorList>
            <person name="Mitreva M."/>
            <person name="Pepin K.H."/>
            <person name="Mihindukulasuriya K.A."/>
            <person name="Fulton R."/>
            <person name="Fronick C."/>
            <person name="O'Laughlin M."/>
            <person name="Miner T."/>
            <person name="Herter B."/>
            <person name="Rosa B.A."/>
            <person name="Cordes M."/>
            <person name="Tomlinson C."/>
            <person name="Wollam A."/>
            <person name="Palsikar V.B."/>
            <person name="Mardis E.R."/>
            <person name="Wilson R.K."/>
        </authorList>
    </citation>
    <scope>NUCLEOTIDE SEQUENCE [LARGE SCALE GENOMIC DNA]</scope>
    <source>
        <strain evidence="3">DNF00896</strain>
    </source>
</reference>
<dbReference type="EMBL" id="LSDA01000124">
    <property type="protein sequence ID" value="KXB54904.1"/>
    <property type="molecule type" value="Genomic_DNA"/>
</dbReference>
<dbReference type="RefSeq" id="WP_060931860.1">
    <property type="nucleotide sequence ID" value="NZ_KQ959840.1"/>
</dbReference>
<feature type="transmembrane region" description="Helical" evidence="1">
    <location>
        <begin position="152"/>
        <end position="174"/>
    </location>
</feature>
<accession>A0A133ZHI3</accession>
<name>A0A133ZHI3_9FIRM</name>
<dbReference type="PANTHER" id="PTHR36434:SF1">
    <property type="entry name" value="MEMBRANE PROTEASE YUGP-RELATED"/>
    <property type="match status" value="1"/>
</dbReference>
<keyword evidence="1" id="KW-0812">Transmembrane</keyword>
<dbReference type="PANTHER" id="PTHR36434">
    <property type="entry name" value="MEMBRANE PROTEASE YUGP-RELATED"/>
    <property type="match status" value="1"/>
</dbReference>
<keyword evidence="1" id="KW-1133">Transmembrane helix</keyword>
<dbReference type="Pfam" id="PF04298">
    <property type="entry name" value="Zn_peptidase_2"/>
    <property type="match status" value="1"/>
</dbReference>
<organism evidence="2 3">
    <name type="scientific">Lachnoanaerobaculum saburreum</name>
    <dbReference type="NCBI Taxonomy" id="467210"/>
    <lineage>
        <taxon>Bacteria</taxon>
        <taxon>Bacillati</taxon>
        <taxon>Bacillota</taxon>
        <taxon>Clostridia</taxon>
        <taxon>Lachnospirales</taxon>
        <taxon>Lachnospiraceae</taxon>
        <taxon>Lachnoanaerobaculum</taxon>
    </lineage>
</organism>
<dbReference type="AlphaFoldDB" id="A0A133ZHI3"/>
<dbReference type="OrthoDB" id="9784298at2"/>
<comment type="caution">
    <text evidence="2">The sequence shown here is derived from an EMBL/GenBank/DDBJ whole genome shotgun (WGS) entry which is preliminary data.</text>
</comment>
<gene>
    <name evidence="2" type="ORF">HMPREF1866_02268</name>
</gene>